<sequence length="90" mass="10843">MYFTGLLLHGIPGINWFDFKNQLNKKTFLNVNCSCLLSSNENETFLYIWFRFKLEEDCKNYKKIKSCQIDLERSHVKKLDFEIDLTLKRL</sequence>
<dbReference type="EMBL" id="REGN01011219">
    <property type="protein sequence ID" value="RMZ97746.1"/>
    <property type="molecule type" value="Genomic_DNA"/>
</dbReference>
<dbReference type="AlphaFoldDB" id="A0A3M7PF33"/>
<comment type="caution">
    <text evidence="1">The sequence shown here is derived from an EMBL/GenBank/DDBJ whole genome shotgun (WGS) entry which is preliminary data.</text>
</comment>
<evidence type="ECO:0000313" key="1">
    <source>
        <dbReference type="EMBL" id="RMZ97746.1"/>
    </source>
</evidence>
<gene>
    <name evidence="1" type="ORF">BpHYR1_034740</name>
</gene>
<dbReference type="Proteomes" id="UP000276133">
    <property type="component" value="Unassembled WGS sequence"/>
</dbReference>
<protein>
    <submittedName>
        <fullName evidence="1">Uncharacterized protein</fullName>
    </submittedName>
</protein>
<reference evidence="1 2" key="1">
    <citation type="journal article" date="2018" name="Sci. Rep.">
        <title>Genomic signatures of local adaptation to the degree of environmental predictability in rotifers.</title>
        <authorList>
            <person name="Franch-Gras L."/>
            <person name="Hahn C."/>
            <person name="Garcia-Roger E.M."/>
            <person name="Carmona M.J."/>
            <person name="Serra M."/>
            <person name="Gomez A."/>
        </authorList>
    </citation>
    <scope>NUCLEOTIDE SEQUENCE [LARGE SCALE GENOMIC DNA]</scope>
    <source>
        <strain evidence="1">HYR1</strain>
    </source>
</reference>
<name>A0A3M7PF33_BRAPC</name>
<accession>A0A3M7PF33</accession>
<organism evidence="1 2">
    <name type="scientific">Brachionus plicatilis</name>
    <name type="common">Marine rotifer</name>
    <name type="synonym">Brachionus muelleri</name>
    <dbReference type="NCBI Taxonomy" id="10195"/>
    <lineage>
        <taxon>Eukaryota</taxon>
        <taxon>Metazoa</taxon>
        <taxon>Spiralia</taxon>
        <taxon>Gnathifera</taxon>
        <taxon>Rotifera</taxon>
        <taxon>Eurotatoria</taxon>
        <taxon>Monogononta</taxon>
        <taxon>Pseudotrocha</taxon>
        <taxon>Ploima</taxon>
        <taxon>Brachionidae</taxon>
        <taxon>Brachionus</taxon>
    </lineage>
</organism>
<keyword evidence="2" id="KW-1185">Reference proteome</keyword>
<proteinExistence type="predicted"/>
<evidence type="ECO:0000313" key="2">
    <source>
        <dbReference type="Proteomes" id="UP000276133"/>
    </source>
</evidence>